<dbReference type="EMBL" id="JAJAGQ010000010">
    <property type="protein sequence ID" value="KAJ8551338.1"/>
    <property type="molecule type" value="Genomic_DNA"/>
</dbReference>
<gene>
    <name evidence="1" type="ORF">K7X08_000708</name>
</gene>
<proteinExistence type="predicted"/>
<accession>A0A9Q1M7H0</accession>
<dbReference type="AlphaFoldDB" id="A0A9Q1M7H0"/>
<dbReference type="Proteomes" id="UP001152561">
    <property type="component" value="Unassembled WGS sequence"/>
</dbReference>
<evidence type="ECO:0000313" key="1">
    <source>
        <dbReference type="EMBL" id="KAJ8551338.1"/>
    </source>
</evidence>
<name>A0A9Q1M7H0_9SOLA</name>
<evidence type="ECO:0000313" key="2">
    <source>
        <dbReference type="Proteomes" id="UP001152561"/>
    </source>
</evidence>
<keyword evidence="2" id="KW-1185">Reference proteome</keyword>
<reference evidence="2" key="1">
    <citation type="journal article" date="2023" name="Proc. Natl. Acad. Sci. U.S.A.">
        <title>Genomic and structural basis for evolution of tropane alkaloid biosynthesis.</title>
        <authorList>
            <person name="Wanga Y.-J."/>
            <person name="Taina T."/>
            <person name="Yua J.-Y."/>
            <person name="Lia J."/>
            <person name="Xua B."/>
            <person name="Chenc J."/>
            <person name="D'Auriad J.C."/>
            <person name="Huanga J.-P."/>
            <person name="Huanga S.-X."/>
        </authorList>
    </citation>
    <scope>NUCLEOTIDE SEQUENCE [LARGE SCALE GENOMIC DNA]</scope>
    <source>
        <strain evidence="2">cv. KIB-2019</strain>
    </source>
</reference>
<protein>
    <submittedName>
        <fullName evidence="1">Uncharacterized protein</fullName>
    </submittedName>
</protein>
<sequence length="90" mass="10454">MIAMRNLLPQDFPRNRSKVQQLVQLLDPVVDLEYARMDTTELACLVIKDFLDQWELQQLHLSLLFSREAQNLGVWLPEEVSSVEPICTLT</sequence>
<comment type="caution">
    <text evidence="1">The sequence shown here is derived from an EMBL/GenBank/DDBJ whole genome shotgun (WGS) entry which is preliminary data.</text>
</comment>
<organism evidence="1 2">
    <name type="scientific">Anisodus acutangulus</name>
    <dbReference type="NCBI Taxonomy" id="402998"/>
    <lineage>
        <taxon>Eukaryota</taxon>
        <taxon>Viridiplantae</taxon>
        <taxon>Streptophyta</taxon>
        <taxon>Embryophyta</taxon>
        <taxon>Tracheophyta</taxon>
        <taxon>Spermatophyta</taxon>
        <taxon>Magnoliopsida</taxon>
        <taxon>eudicotyledons</taxon>
        <taxon>Gunneridae</taxon>
        <taxon>Pentapetalae</taxon>
        <taxon>asterids</taxon>
        <taxon>lamiids</taxon>
        <taxon>Solanales</taxon>
        <taxon>Solanaceae</taxon>
        <taxon>Solanoideae</taxon>
        <taxon>Hyoscyameae</taxon>
        <taxon>Anisodus</taxon>
    </lineage>
</organism>